<evidence type="ECO:0000256" key="3">
    <source>
        <dbReference type="ARBA" id="ARBA00012572"/>
    </source>
</evidence>
<evidence type="ECO:0000256" key="6">
    <source>
        <dbReference type="ARBA" id="ARBA00022822"/>
    </source>
</evidence>
<evidence type="ECO:0000259" key="10">
    <source>
        <dbReference type="Pfam" id="PF00697"/>
    </source>
</evidence>
<dbReference type="InterPro" id="IPR001240">
    <property type="entry name" value="PRAI_dom"/>
</dbReference>
<name>A0A0H3G2A9_ZYMMA</name>
<dbReference type="Proteomes" id="UP000001494">
    <property type="component" value="Chromosome"/>
</dbReference>
<comment type="catalytic activity">
    <reaction evidence="1 9">
        <text>N-(5-phospho-beta-D-ribosyl)anthranilate = 1-(2-carboxyphenylamino)-1-deoxy-D-ribulose 5-phosphate</text>
        <dbReference type="Rhea" id="RHEA:21540"/>
        <dbReference type="ChEBI" id="CHEBI:18277"/>
        <dbReference type="ChEBI" id="CHEBI:58613"/>
        <dbReference type="EC" id="5.3.1.24"/>
    </reaction>
</comment>
<dbReference type="RefSeq" id="WP_011240489.1">
    <property type="nucleotide sequence ID" value="NC_017262.1"/>
</dbReference>
<dbReference type="SMR" id="A0A0H3G2A9"/>
<dbReference type="NCBIfam" id="NF002295">
    <property type="entry name" value="PRK01222.1-1"/>
    <property type="match status" value="1"/>
</dbReference>
<keyword evidence="6 9" id="KW-0822">Tryptophan biosynthesis</keyword>
<dbReference type="KEGG" id="zmm:Zmob_1111"/>
<evidence type="ECO:0000256" key="4">
    <source>
        <dbReference type="ARBA" id="ARBA00022272"/>
    </source>
</evidence>
<comment type="similarity">
    <text evidence="9">Belongs to the TrpF family.</text>
</comment>
<evidence type="ECO:0000256" key="5">
    <source>
        <dbReference type="ARBA" id="ARBA00022605"/>
    </source>
</evidence>
<feature type="domain" description="N-(5'phosphoribosyl) anthranilate isomerase (PRAI)" evidence="10">
    <location>
        <begin position="6"/>
        <end position="207"/>
    </location>
</feature>
<evidence type="ECO:0000256" key="8">
    <source>
        <dbReference type="ARBA" id="ARBA00023235"/>
    </source>
</evidence>
<dbReference type="UniPathway" id="UPA00035">
    <property type="reaction ID" value="UER00042"/>
</dbReference>
<keyword evidence="5 9" id="KW-0028">Amino-acid biosynthesis</keyword>
<dbReference type="Gene3D" id="3.20.20.70">
    <property type="entry name" value="Aldolase class I"/>
    <property type="match status" value="1"/>
</dbReference>
<evidence type="ECO:0000256" key="7">
    <source>
        <dbReference type="ARBA" id="ARBA00023141"/>
    </source>
</evidence>
<dbReference type="CDD" id="cd00405">
    <property type="entry name" value="PRAI"/>
    <property type="match status" value="1"/>
</dbReference>
<dbReference type="GO" id="GO:0000162">
    <property type="term" value="P:L-tryptophan biosynthetic process"/>
    <property type="evidence" value="ECO:0007669"/>
    <property type="project" value="UniProtKB-UniRule"/>
</dbReference>
<dbReference type="OrthoDB" id="9796196at2"/>
<comment type="pathway">
    <text evidence="2 9">Amino-acid biosynthesis; L-tryptophan biosynthesis; L-tryptophan from chorismate: step 3/5.</text>
</comment>
<evidence type="ECO:0000256" key="2">
    <source>
        <dbReference type="ARBA" id="ARBA00004664"/>
    </source>
</evidence>
<dbReference type="EC" id="5.3.1.24" evidence="3 9"/>
<dbReference type="SUPFAM" id="SSF51366">
    <property type="entry name" value="Ribulose-phoshate binding barrel"/>
    <property type="match status" value="1"/>
</dbReference>
<dbReference type="eggNOG" id="COG0135">
    <property type="taxonomic scope" value="Bacteria"/>
</dbReference>
<dbReference type="HAMAP" id="MF_00135">
    <property type="entry name" value="PRAI"/>
    <property type="match status" value="1"/>
</dbReference>
<gene>
    <name evidence="9" type="primary">trpF</name>
    <name evidence="11" type="ordered locus">Zmob_1111</name>
</gene>
<dbReference type="EMBL" id="CP002850">
    <property type="protein sequence ID" value="AEH62943.1"/>
    <property type="molecule type" value="Genomic_DNA"/>
</dbReference>
<dbReference type="PANTHER" id="PTHR42894:SF1">
    <property type="entry name" value="N-(5'-PHOSPHORIBOSYL)ANTHRANILATE ISOMERASE"/>
    <property type="match status" value="1"/>
</dbReference>
<evidence type="ECO:0000313" key="12">
    <source>
        <dbReference type="Proteomes" id="UP000001494"/>
    </source>
</evidence>
<dbReference type="InterPro" id="IPR013785">
    <property type="entry name" value="Aldolase_TIM"/>
</dbReference>
<keyword evidence="8 9" id="KW-0413">Isomerase</keyword>
<dbReference type="InterPro" id="IPR044643">
    <property type="entry name" value="TrpF_fam"/>
</dbReference>
<protein>
    <recommendedName>
        <fullName evidence="4 9">N-(5'-phosphoribosyl)anthranilate isomerase</fullName>
        <shortName evidence="9">PRAI</shortName>
        <ecNumber evidence="3 9">5.3.1.24</ecNumber>
    </recommendedName>
</protein>
<reference evidence="11 12" key="1">
    <citation type="journal article" date="2011" name="J. Bacteriol.">
        <title>Genome sequence of the ethanol-producing Zymomonas mobilis subsp. mobilis lectotype strain ATCC 10988.</title>
        <authorList>
            <person name="Pappas K.M."/>
            <person name="Kouvelis V.N."/>
            <person name="Saunders E."/>
            <person name="Brettin T.S."/>
            <person name="Bruce D."/>
            <person name="Detter C."/>
            <person name="Balakireva M."/>
            <person name="Han C.S."/>
            <person name="Savvakis G."/>
            <person name="Kyrpides N.C."/>
            <person name="Typas M.A."/>
        </authorList>
    </citation>
    <scope>NUCLEOTIDE SEQUENCE [LARGE SCALE GENOMIC DNA]</scope>
    <source>
        <strain evidence="12">ATCC 10988 / DSM 424 / CCUG 17860 / LMG 404 / NCIMB 8938 / NRRL B-806 / ZM1</strain>
    </source>
</reference>
<dbReference type="Pfam" id="PF00697">
    <property type="entry name" value="PRAI"/>
    <property type="match status" value="1"/>
</dbReference>
<evidence type="ECO:0000256" key="9">
    <source>
        <dbReference type="HAMAP-Rule" id="MF_00135"/>
    </source>
</evidence>
<evidence type="ECO:0000256" key="1">
    <source>
        <dbReference type="ARBA" id="ARBA00001164"/>
    </source>
</evidence>
<dbReference type="HOGENOM" id="CLU_076364_1_1_5"/>
<dbReference type="PANTHER" id="PTHR42894">
    <property type="entry name" value="N-(5'-PHOSPHORIBOSYL)ANTHRANILATE ISOMERASE"/>
    <property type="match status" value="1"/>
</dbReference>
<organism evidence="11 12">
    <name type="scientific">Zymomonas mobilis subsp. mobilis (strain ATCC 10988 / DSM 424 / LMG 404 / NCIMB 8938 / NRRL B-806 / ZM1)</name>
    <dbReference type="NCBI Taxonomy" id="555217"/>
    <lineage>
        <taxon>Bacteria</taxon>
        <taxon>Pseudomonadati</taxon>
        <taxon>Pseudomonadota</taxon>
        <taxon>Alphaproteobacteria</taxon>
        <taxon>Sphingomonadales</taxon>
        <taxon>Zymomonadaceae</taxon>
        <taxon>Zymomonas</taxon>
    </lineage>
</organism>
<dbReference type="InterPro" id="IPR011060">
    <property type="entry name" value="RibuloseP-bd_barrel"/>
</dbReference>
<keyword evidence="7 9" id="KW-0057">Aromatic amino acid biosynthesis</keyword>
<dbReference type="AlphaFoldDB" id="A0A0H3G2A9"/>
<accession>A0A0H3G2A9</accession>
<sequence length="211" mass="23205">MSVRTKICGLSTEETVATAVRYGADYIGFVFFEKSPRSVTPEKAAMLIRQIPDHVQKMGVFVDPDNNLLERALASGLTGFQLHGHETAERIASIRETFPKVKIWKALSIANSQDLAQAPHYRGLADRLLYDARTDGVLPGGMGRRFDWRLLKEYKHPLPWALSGGLDANNIAQAVAITGAELVDISSGVETSPGIKDMDKIAQFLQAVRLL</sequence>
<dbReference type="GO" id="GO:0004640">
    <property type="term" value="F:phosphoribosylanthranilate isomerase activity"/>
    <property type="evidence" value="ECO:0007669"/>
    <property type="project" value="UniProtKB-UniRule"/>
</dbReference>
<proteinExistence type="inferred from homology"/>
<evidence type="ECO:0000313" key="11">
    <source>
        <dbReference type="EMBL" id="AEH62943.1"/>
    </source>
</evidence>